<dbReference type="InterPro" id="IPR032508">
    <property type="entry name" value="FecR_C"/>
</dbReference>
<feature type="domain" description="Protein FecR C-terminal" evidence="2">
    <location>
        <begin position="264"/>
        <end position="331"/>
    </location>
</feature>
<dbReference type="Gene3D" id="3.55.50.30">
    <property type="match status" value="1"/>
</dbReference>
<dbReference type="InterPro" id="IPR006860">
    <property type="entry name" value="FecR"/>
</dbReference>
<protein>
    <submittedName>
        <fullName evidence="3">FecR domain-containing protein</fullName>
    </submittedName>
</protein>
<feature type="domain" description="FecR protein" evidence="1">
    <location>
        <begin position="131"/>
        <end position="222"/>
    </location>
</feature>
<dbReference type="Proteomes" id="UP001172083">
    <property type="component" value="Unassembled WGS sequence"/>
</dbReference>
<proteinExistence type="predicted"/>
<reference evidence="3" key="1">
    <citation type="submission" date="2023-06" db="EMBL/GenBank/DDBJ databases">
        <title>Genomic of Agaribacillus aureum.</title>
        <authorList>
            <person name="Wang G."/>
        </authorList>
    </citation>
    <scope>NUCLEOTIDE SEQUENCE</scope>
    <source>
        <strain evidence="3">BMA12</strain>
    </source>
</reference>
<dbReference type="RefSeq" id="WP_346758076.1">
    <property type="nucleotide sequence ID" value="NZ_JAUJEB010000001.1"/>
</dbReference>
<organism evidence="3 4">
    <name type="scientific">Agaribacillus aureus</name>
    <dbReference type="NCBI Taxonomy" id="3051825"/>
    <lineage>
        <taxon>Bacteria</taxon>
        <taxon>Pseudomonadati</taxon>
        <taxon>Bacteroidota</taxon>
        <taxon>Cytophagia</taxon>
        <taxon>Cytophagales</taxon>
        <taxon>Splendidivirgaceae</taxon>
        <taxon>Agaribacillus</taxon>
    </lineage>
</organism>
<dbReference type="PIRSF" id="PIRSF018266">
    <property type="entry name" value="FecR"/>
    <property type="match status" value="1"/>
</dbReference>
<name>A0ABT8L4W1_9BACT</name>
<dbReference type="PANTHER" id="PTHR30273:SF2">
    <property type="entry name" value="PROTEIN FECR"/>
    <property type="match status" value="1"/>
</dbReference>
<dbReference type="Pfam" id="PF16344">
    <property type="entry name" value="FecR_C"/>
    <property type="match status" value="1"/>
</dbReference>
<comment type="caution">
    <text evidence="3">The sequence shown here is derived from an EMBL/GenBank/DDBJ whole genome shotgun (WGS) entry which is preliminary data.</text>
</comment>
<dbReference type="InterPro" id="IPR012373">
    <property type="entry name" value="Ferrdict_sens_TM"/>
</dbReference>
<dbReference type="Gene3D" id="2.60.120.1440">
    <property type="match status" value="1"/>
</dbReference>
<gene>
    <name evidence="3" type="ORF">QQ020_11905</name>
</gene>
<evidence type="ECO:0000259" key="2">
    <source>
        <dbReference type="Pfam" id="PF16344"/>
    </source>
</evidence>
<dbReference type="PANTHER" id="PTHR30273">
    <property type="entry name" value="PERIPLASMIC SIGNAL SENSOR AND SIGMA FACTOR ACTIVATOR FECR-RELATED"/>
    <property type="match status" value="1"/>
</dbReference>
<dbReference type="EMBL" id="JAUJEB010000001">
    <property type="protein sequence ID" value="MDN5212759.1"/>
    <property type="molecule type" value="Genomic_DNA"/>
</dbReference>
<sequence length="334" mass="38195">MESSKSILEELVLNESFQDYVMHNKNKTEWQDWVAQNPDKKDQFENAKSIIRSLRIKEQAVPESEIDNEITKFEQRIEYSKQSGSVNVLPLWKILSRIAAILILVGSITLIYYNVPKEPPPVSQVDMVTKETPLGAKLQIKLPDGTKVKLNAGSVLKYPSVFSNDSRAVELVGEAFFEVVTDRSRPFIVSTPYLQTRVLGTSFTIKSFTSEISKVSLMEGSIRVSADGSDQLLEPGEQVILKNKSMVVQPYDYNEEFGWRDGILNFKDDNAEKVFNKLKLWYGVDFDFGEQKIPVLKYSGYYKNEDLETVLEGLSYSLKFDYEISDRTIKIMFN</sequence>
<evidence type="ECO:0000313" key="3">
    <source>
        <dbReference type="EMBL" id="MDN5212759.1"/>
    </source>
</evidence>
<evidence type="ECO:0000313" key="4">
    <source>
        <dbReference type="Proteomes" id="UP001172083"/>
    </source>
</evidence>
<dbReference type="Pfam" id="PF04773">
    <property type="entry name" value="FecR"/>
    <property type="match status" value="1"/>
</dbReference>
<evidence type="ECO:0000259" key="1">
    <source>
        <dbReference type="Pfam" id="PF04773"/>
    </source>
</evidence>
<accession>A0ABT8L4W1</accession>
<keyword evidence="4" id="KW-1185">Reference proteome</keyword>